<dbReference type="AlphaFoldDB" id="A0A1J1J776"/>
<sequence length="124" mass="14687">MLTMREKKVERNVITDFKALHSFFTSKTNFHAMWNELNLNEKPTNTSIFFSPPDFSLHSHPFYTALTNINLINIEIGNNKPWEEKAKNEQYKGRKMNYLKPHEELLHKCLHQQNVDAVLPFKKV</sequence>
<keyword evidence="2" id="KW-1185">Reference proteome</keyword>
<evidence type="ECO:0000313" key="2">
    <source>
        <dbReference type="Proteomes" id="UP000183832"/>
    </source>
</evidence>
<dbReference type="EMBL" id="CVRI01000074">
    <property type="protein sequence ID" value="CRL08277.1"/>
    <property type="molecule type" value="Genomic_DNA"/>
</dbReference>
<proteinExistence type="predicted"/>
<dbReference type="Proteomes" id="UP000183832">
    <property type="component" value="Unassembled WGS sequence"/>
</dbReference>
<protein>
    <submittedName>
        <fullName evidence="1">CLUMA_CG021065, isoform A</fullName>
    </submittedName>
</protein>
<gene>
    <name evidence="1" type="ORF">CLUMA_CG021065</name>
</gene>
<organism evidence="1 2">
    <name type="scientific">Clunio marinus</name>
    <dbReference type="NCBI Taxonomy" id="568069"/>
    <lineage>
        <taxon>Eukaryota</taxon>
        <taxon>Metazoa</taxon>
        <taxon>Ecdysozoa</taxon>
        <taxon>Arthropoda</taxon>
        <taxon>Hexapoda</taxon>
        <taxon>Insecta</taxon>
        <taxon>Pterygota</taxon>
        <taxon>Neoptera</taxon>
        <taxon>Endopterygota</taxon>
        <taxon>Diptera</taxon>
        <taxon>Nematocera</taxon>
        <taxon>Chironomoidea</taxon>
        <taxon>Chironomidae</taxon>
        <taxon>Clunio</taxon>
    </lineage>
</organism>
<evidence type="ECO:0000313" key="1">
    <source>
        <dbReference type="EMBL" id="CRL08277.1"/>
    </source>
</evidence>
<name>A0A1J1J776_9DIPT</name>
<reference evidence="1 2" key="1">
    <citation type="submission" date="2015-04" db="EMBL/GenBank/DDBJ databases">
        <authorList>
            <person name="Syromyatnikov M.Y."/>
            <person name="Popov V.N."/>
        </authorList>
    </citation>
    <scope>NUCLEOTIDE SEQUENCE [LARGE SCALE GENOMIC DNA]</scope>
</reference>
<accession>A0A1J1J776</accession>